<dbReference type="GO" id="GO:0016747">
    <property type="term" value="F:acyltransferase activity, transferring groups other than amino-acyl groups"/>
    <property type="evidence" value="ECO:0007669"/>
    <property type="project" value="TreeGrafter"/>
</dbReference>
<dbReference type="FunFam" id="3.30.559.10:FF:000008">
    <property type="entry name" value="Tryptamine hydroxycinnamoyl transferase"/>
    <property type="match status" value="1"/>
</dbReference>
<dbReference type="EMBL" id="KK914534">
    <property type="protein sequence ID" value="KDP34344.1"/>
    <property type="molecule type" value="Genomic_DNA"/>
</dbReference>
<evidence type="ECO:0008006" key="6">
    <source>
        <dbReference type="Google" id="ProtNLM"/>
    </source>
</evidence>
<evidence type="ECO:0000256" key="3">
    <source>
        <dbReference type="ARBA" id="ARBA00023315"/>
    </source>
</evidence>
<accession>A0A067KR94</accession>
<dbReference type="STRING" id="180498.A0A067KR94"/>
<organism evidence="4 5">
    <name type="scientific">Jatropha curcas</name>
    <name type="common">Barbados nut</name>
    <dbReference type="NCBI Taxonomy" id="180498"/>
    <lineage>
        <taxon>Eukaryota</taxon>
        <taxon>Viridiplantae</taxon>
        <taxon>Streptophyta</taxon>
        <taxon>Embryophyta</taxon>
        <taxon>Tracheophyta</taxon>
        <taxon>Spermatophyta</taxon>
        <taxon>Magnoliopsida</taxon>
        <taxon>eudicotyledons</taxon>
        <taxon>Gunneridae</taxon>
        <taxon>Pentapetalae</taxon>
        <taxon>rosids</taxon>
        <taxon>fabids</taxon>
        <taxon>Malpighiales</taxon>
        <taxon>Euphorbiaceae</taxon>
        <taxon>Crotonoideae</taxon>
        <taxon>Jatropheae</taxon>
        <taxon>Jatropha</taxon>
    </lineage>
</organism>
<comment type="similarity">
    <text evidence="1">Belongs to the plant acyltransferase family.</text>
</comment>
<dbReference type="PANTHER" id="PTHR31642">
    <property type="entry name" value="TRICHOTHECENE 3-O-ACETYLTRANSFERASE"/>
    <property type="match status" value="1"/>
</dbReference>
<dbReference type="PANTHER" id="PTHR31642:SF13">
    <property type="entry name" value="AGMATINE HYDROXYCINNAMOYLTRANSFERASE 1"/>
    <property type="match status" value="1"/>
</dbReference>
<dbReference type="OrthoDB" id="671439at2759"/>
<dbReference type="Proteomes" id="UP000027138">
    <property type="component" value="Unassembled WGS sequence"/>
</dbReference>
<keyword evidence="2" id="KW-0808">Transferase</keyword>
<dbReference type="InterPro" id="IPR023213">
    <property type="entry name" value="CAT-like_dom_sf"/>
</dbReference>
<proteinExistence type="inferred from homology"/>
<evidence type="ECO:0000313" key="4">
    <source>
        <dbReference type="EMBL" id="KDP34344.1"/>
    </source>
</evidence>
<dbReference type="InterPro" id="IPR050317">
    <property type="entry name" value="Plant_Fungal_Acyltransferase"/>
</dbReference>
<evidence type="ECO:0000256" key="2">
    <source>
        <dbReference type="ARBA" id="ARBA00022679"/>
    </source>
</evidence>
<protein>
    <recommendedName>
        <fullName evidence="6">Agmatine coumaroyltransferase-2-like</fullName>
    </recommendedName>
</protein>
<evidence type="ECO:0000256" key="1">
    <source>
        <dbReference type="ARBA" id="ARBA00009861"/>
    </source>
</evidence>
<dbReference type="Pfam" id="PF02458">
    <property type="entry name" value="Transferase"/>
    <property type="match status" value="1"/>
</dbReference>
<gene>
    <name evidence="4" type="ORF">JCGZ_11227</name>
</gene>
<name>A0A067KR94_JATCU</name>
<keyword evidence="5" id="KW-1185">Reference proteome</keyword>
<sequence length="439" mass="49841">MDVKIMSTKPVKPIFEGNDIPPSTSQYIPLSVFDKFTYNTHMAVIFAYRPPTPSNATFEHGLQIVLSKYRVLAGRFGEDENGDPVIFLNDKGVKLVEASVDGNLDQFMPLHSSPELLGLHPTTKGVEELLQIQLTRFNCGSLIIGYTSHHKITDAQSGCNFLVAWGKATRGLDIDPLPILDGTFFVPRNPPIIEFEHRGFEFESKKLVKAFHNDNNDLVDDIVIHKVHFTMDFLSKLKAKVSENNNNLKPYTTFESLVAHLWRVITKSRGVNGFKTTRVKISINGRRRMNPRVPDEYYGNLVLWAFPSSRVKDLLDEPLAYAAKLIHDAIANINDNYFKSFIDFASCKEMIKEEELVSTADIDKSTLYPDLEVDSWVRFPFYELDFGGGSPYLFMPSYYPLEGMFFLQPSFIGGGSIDTFVPLFRDNLETFKKIVYSID</sequence>
<dbReference type="AlphaFoldDB" id="A0A067KR94"/>
<evidence type="ECO:0000313" key="5">
    <source>
        <dbReference type="Proteomes" id="UP000027138"/>
    </source>
</evidence>
<dbReference type="Gene3D" id="3.30.559.10">
    <property type="entry name" value="Chloramphenicol acetyltransferase-like domain"/>
    <property type="match status" value="2"/>
</dbReference>
<reference evidence="4 5" key="1">
    <citation type="journal article" date="2014" name="PLoS ONE">
        <title>Global Analysis of Gene Expression Profiles in Physic Nut (Jatropha curcas L.) Seedlings Exposed to Salt Stress.</title>
        <authorList>
            <person name="Zhang L."/>
            <person name="Zhang C."/>
            <person name="Wu P."/>
            <person name="Chen Y."/>
            <person name="Li M."/>
            <person name="Jiang H."/>
            <person name="Wu G."/>
        </authorList>
    </citation>
    <scope>NUCLEOTIDE SEQUENCE [LARGE SCALE GENOMIC DNA]</scope>
    <source>
        <strain evidence="5">cv. GZQX0401</strain>
        <tissue evidence="4">Young leaves</tissue>
    </source>
</reference>
<keyword evidence="3" id="KW-0012">Acyltransferase</keyword>